<evidence type="ECO:0000313" key="4">
    <source>
        <dbReference type="Proteomes" id="UP000521922"/>
    </source>
</evidence>
<proteinExistence type="predicted"/>
<evidence type="ECO:0000259" key="2">
    <source>
        <dbReference type="PROSITE" id="PS50801"/>
    </source>
</evidence>
<dbReference type="Pfam" id="PF01740">
    <property type="entry name" value="STAS"/>
    <property type="match status" value="1"/>
</dbReference>
<dbReference type="AlphaFoldDB" id="A0A7Y9ARM2"/>
<reference evidence="3 4" key="1">
    <citation type="submission" date="2020-07" db="EMBL/GenBank/DDBJ databases">
        <title>Sequencing the genomes of 1000 actinobacteria strains.</title>
        <authorList>
            <person name="Klenk H.-P."/>
        </authorList>
    </citation>
    <scope>NUCLEOTIDE SEQUENCE [LARGE SCALE GENOMIC DNA]</scope>
    <source>
        <strain evidence="3 4">DSM 7487</strain>
    </source>
</reference>
<dbReference type="Gene3D" id="3.30.750.24">
    <property type="entry name" value="STAS domain"/>
    <property type="match status" value="1"/>
</dbReference>
<keyword evidence="4" id="KW-1185">Reference proteome</keyword>
<evidence type="ECO:0000313" key="3">
    <source>
        <dbReference type="EMBL" id="NYD20512.1"/>
    </source>
</evidence>
<dbReference type="EMBL" id="JACCBB010000001">
    <property type="protein sequence ID" value="NYD20512.1"/>
    <property type="molecule type" value="Genomic_DNA"/>
</dbReference>
<feature type="domain" description="STAS" evidence="2">
    <location>
        <begin position="22"/>
        <end position="122"/>
    </location>
</feature>
<dbReference type="CDD" id="cd07043">
    <property type="entry name" value="STAS_anti-anti-sigma_factors"/>
    <property type="match status" value="1"/>
</dbReference>
<gene>
    <name evidence="3" type="ORF">BJ968_000052</name>
</gene>
<dbReference type="Proteomes" id="UP000521922">
    <property type="component" value="Unassembled WGS sequence"/>
</dbReference>
<feature type="region of interest" description="Disordered" evidence="1">
    <location>
        <begin position="1"/>
        <end position="22"/>
    </location>
</feature>
<dbReference type="InterPro" id="IPR036513">
    <property type="entry name" value="STAS_dom_sf"/>
</dbReference>
<evidence type="ECO:0000256" key="1">
    <source>
        <dbReference type="SAM" id="MobiDB-lite"/>
    </source>
</evidence>
<protein>
    <submittedName>
        <fullName evidence="3">Anti-anti-sigma factor</fullName>
    </submittedName>
</protein>
<name>A0A7Y9ARM2_9ACTN</name>
<comment type="caution">
    <text evidence="3">The sequence shown here is derived from an EMBL/GenBank/DDBJ whole genome shotgun (WGS) entry which is preliminary data.</text>
</comment>
<dbReference type="RefSeq" id="WP_179748201.1">
    <property type="nucleotide sequence ID" value="NZ_BAAAGN010000002.1"/>
</dbReference>
<sequence>MSRSADLPAGAGNGRAERDEQAPVQVQVDAGRITVRLHGDVDTAVEHELRAAIEDAVDLAGTTGTAETAVVVDVHQVPFMDSTGVAFLARLALRLAPRRVVVAGAGRQVRFVLDLTQVDQVVDLLDDPEDHGAHEDLAGT</sequence>
<dbReference type="InterPro" id="IPR002645">
    <property type="entry name" value="STAS_dom"/>
</dbReference>
<dbReference type="SUPFAM" id="SSF52091">
    <property type="entry name" value="SpoIIaa-like"/>
    <property type="match status" value="1"/>
</dbReference>
<organism evidence="3 4">
    <name type="scientific">Kineococcus aurantiacus</name>
    <dbReference type="NCBI Taxonomy" id="37633"/>
    <lineage>
        <taxon>Bacteria</taxon>
        <taxon>Bacillati</taxon>
        <taxon>Actinomycetota</taxon>
        <taxon>Actinomycetes</taxon>
        <taxon>Kineosporiales</taxon>
        <taxon>Kineosporiaceae</taxon>
        <taxon>Kineococcus</taxon>
    </lineage>
</organism>
<accession>A0A7Y9ARM2</accession>
<dbReference type="PROSITE" id="PS50801">
    <property type="entry name" value="STAS"/>
    <property type="match status" value="1"/>
</dbReference>